<accession>A0A914ED40</accession>
<dbReference type="AlphaFoldDB" id="A0A914ED40"/>
<proteinExistence type="predicted"/>
<evidence type="ECO:0000313" key="1">
    <source>
        <dbReference type="Proteomes" id="UP000887540"/>
    </source>
</evidence>
<organism evidence="1 2">
    <name type="scientific">Acrobeloides nanus</name>
    <dbReference type="NCBI Taxonomy" id="290746"/>
    <lineage>
        <taxon>Eukaryota</taxon>
        <taxon>Metazoa</taxon>
        <taxon>Ecdysozoa</taxon>
        <taxon>Nematoda</taxon>
        <taxon>Chromadorea</taxon>
        <taxon>Rhabditida</taxon>
        <taxon>Tylenchina</taxon>
        <taxon>Cephalobomorpha</taxon>
        <taxon>Cephaloboidea</taxon>
        <taxon>Cephalobidae</taxon>
        <taxon>Acrobeloides</taxon>
    </lineage>
</organism>
<name>A0A914ED40_9BILA</name>
<keyword evidence="1" id="KW-1185">Reference proteome</keyword>
<dbReference type="WBParaSite" id="ACRNAN_scaffold6948.g27275.t1">
    <property type="protein sequence ID" value="ACRNAN_scaffold6948.g27275.t1"/>
    <property type="gene ID" value="ACRNAN_scaffold6948.g27275"/>
</dbReference>
<sequence length="174" mass="19677">MDKWTEIRDLCANEGIEKFVGKTPEYVRDGIYGQFKKRTLEKVDNYKKSGFDGGRLTDAENLLLEIVDRESPTVVGLNVSETGQPMSTFEKELGSNTSQFVEESEEMGVQTKDSEVGPSQMQMLASNLNKRKRQASLDDQIKMAKLNCIKAQTELYNEQVMGRSENKTFMSIPC</sequence>
<protein>
    <submittedName>
        <fullName evidence="2">Uncharacterized protein</fullName>
    </submittedName>
</protein>
<reference evidence="2" key="1">
    <citation type="submission" date="2022-11" db="UniProtKB">
        <authorList>
            <consortium name="WormBaseParasite"/>
        </authorList>
    </citation>
    <scope>IDENTIFICATION</scope>
</reference>
<dbReference type="Proteomes" id="UP000887540">
    <property type="component" value="Unplaced"/>
</dbReference>
<evidence type="ECO:0000313" key="2">
    <source>
        <dbReference type="WBParaSite" id="ACRNAN_scaffold6948.g27275.t1"/>
    </source>
</evidence>